<dbReference type="Gene3D" id="2.30.330.10">
    <property type="entry name" value="SpoA-like"/>
    <property type="match status" value="1"/>
</dbReference>
<dbReference type="PANTHER" id="PTHR30034:SF3">
    <property type="entry name" value="FLAGELLAR MOTOR SWITCH PROTEIN FLIM"/>
    <property type="match status" value="1"/>
</dbReference>
<evidence type="ECO:0000256" key="10">
    <source>
        <dbReference type="NCBIfam" id="TIGR01397"/>
    </source>
</evidence>
<feature type="region of interest" description="Disordered" evidence="12">
    <location>
        <begin position="332"/>
        <end position="351"/>
    </location>
</feature>
<dbReference type="NCBIfam" id="TIGR01397">
    <property type="entry name" value="fliM_switch"/>
    <property type="match status" value="1"/>
</dbReference>
<keyword evidence="14" id="KW-0282">Flagellum</keyword>
<organism evidence="14 15">
    <name type="scientific">Halomonas llamarensis</name>
    <dbReference type="NCBI Taxonomy" id="2945104"/>
    <lineage>
        <taxon>Bacteria</taxon>
        <taxon>Pseudomonadati</taxon>
        <taxon>Pseudomonadota</taxon>
        <taxon>Gammaproteobacteria</taxon>
        <taxon>Oceanospirillales</taxon>
        <taxon>Halomonadaceae</taxon>
        <taxon>Halomonas</taxon>
    </lineage>
</organism>
<keyword evidence="5 11" id="KW-0997">Cell inner membrane</keyword>
<comment type="subcellular location">
    <subcellularLocation>
        <location evidence="11">Cell inner membrane</location>
        <topology evidence="11">Peripheral membrane protein</topology>
    </subcellularLocation>
    <subcellularLocation>
        <location evidence="11">Bacterial flagellum basal body</location>
    </subcellularLocation>
</comment>
<reference evidence="14" key="1">
    <citation type="submission" date="2022-05" db="EMBL/GenBank/DDBJ databases">
        <title>Halomonas geminus sp. nov. and Halomonas llamarensis sp. nov. isolated from high-altitude salars of the Atacama Desert.</title>
        <authorList>
            <person name="Hintersatz C."/>
            <person name="Rojas L.A."/>
            <person name="Wei T.-S."/>
            <person name="Kutschke S."/>
            <person name="Lehmann F."/>
            <person name="Jain R."/>
            <person name="Pollmann K."/>
        </authorList>
    </citation>
    <scope>NUCLEOTIDE SEQUENCE</scope>
    <source>
        <strain evidence="14">ATCHA</strain>
    </source>
</reference>
<dbReference type="Pfam" id="PF01052">
    <property type="entry name" value="FliMN_C"/>
    <property type="match status" value="1"/>
</dbReference>
<keyword evidence="15" id="KW-1185">Reference proteome</keyword>
<name>A0ABT0SNH0_9GAMM</name>
<evidence type="ECO:0000256" key="9">
    <source>
        <dbReference type="ARBA" id="ARBA00025044"/>
    </source>
</evidence>
<keyword evidence="14" id="KW-0969">Cilium</keyword>
<dbReference type="Proteomes" id="UP001165308">
    <property type="component" value="Unassembled WGS sequence"/>
</dbReference>
<feature type="region of interest" description="Disordered" evidence="12">
    <location>
        <begin position="17"/>
        <end position="44"/>
    </location>
</feature>
<dbReference type="EMBL" id="JAMJPJ010000004">
    <property type="protein sequence ID" value="MCL7929287.1"/>
    <property type="molecule type" value="Genomic_DNA"/>
</dbReference>
<dbReference type="RefSeq" id="WP_250080302.1">
    <property type="nucleotide sequence ID" value="NZ_JAMJPJ010000004.1"/>
</dbReference>
<sequence length="351" mass="39727">MSQDDLLSQDEIDALLKGVSGDEETSSSSQQQGDESRIRPYDPSTQHRVIRERLHALDFINERFARYFRTGLFNLIRRSADITVESVRYQSFSDFSRNVPVPTNLNIVAMKPLRGSALIVFPPNLVFMVVDNLFGGDGRFVTKSDGREFTNTEQRIIQRLLNLAIEAYEEAWKVVYPLDINFLRSEVQSKFANITNSPNEIVVNTKFNLEVGNLASNFQVCMPYAMIEPLRDLLANPINDSNHDQDGTWNKRMASELRQSEVELVAEFAHIPSRIAEIMGLKKGDVLPVEIPEKVNAHVGGVPVMECQFGSQKQQRALRVLRMYDHAAMNNLSSDDFNNGSTRLKAKESKA</sequence>
<dbReference type="Pfam" id="PF02154">
    <property type="entry name" value="FliM"/>
    <property type="match status" value="1"/>
</dbReference>
<dbReference type="SUPFAM" id="SSF101801">
    <property type="entry name" value="Surface presentation of antigens (SPOA)"/>
    <property type="match status" value="1"/>
</dbReference>
<evidence type="ECO:0000256" key="12">
    <source>
        <dbReference type="SAM" id="MobiDB-lite"/>
    </source>
</evidence>
<comment type="caution">
    <text evidence="14">The sequence shown here is derived from an EMBL/GenBank/DDBJ whole genome shotgun (WGS) entry which is preliminary data.</text>
</comment>
<dbReference type="PIRSF" id="PIRSF002888">
    <property type="entry name" value="FliM"/>
    <property type="match status" value="1"/>
</dbReference>
<dbReference type="InterPro" id="IPR001543">
    <property type="entry name" value="FliN-like_C"/>
</dbReference>
<dbReference type="InterPro" id="IPR028976">
    <property type="entry name" value="CheC-like_sf"/>
</dbReference>
<dbReference type="PANTHER" id="PTHR30034">
    <property type="entry name" value="FLAGELLAR MOTOR SWITCH PROTEIN FLIM"/>
    <property type="match status" value="1"/>
</dbReference>
<accession>A0ABT0SNH0</accession>
<evidence type="ECO:0000256" key="7">
    <source>
        <dbReference type="ARBA" id="ARBA00023136"/>
    </source>
</evidence>
<evidence type="ECO:0000256" key="2">
    <source>
        <dbReference type="ARBA" id="ARBA00021898"/>
    </source>
</evidence>
<evidence type="ECO:0000256" key="1">
    <source>
        <dbReference type="ARBA" id="ARBA00011049"/>
    </source>
</evidence>
<evidence type="ECO:0000256" key="11">
    <source>
        <dbReference type="PIRNR" id="PIRNR002888"/>
    </source>
</evidence>
<keyword evidence="7 11" id="KW-0472">Membrane</keyword>
<dbReference type="PRINTS" id="PR00955">
    <property type="entry name" value="FLGMOTORFLIM"/>
</dbReference>
<dbReference type="InterPro" id="IPR001689">
    <property type="entry name" value="Flag_FliM"/>
</dbReference>
<keyword evidence="14" id="KW-0966">Cell projection</keyword>
<dbReference type="InterPro" id="IPR036429">
    <property type="entry name" value="SpoA-like_sf"/>
</dbReference>
<keyword evidence="3 11" id="KW-1003">Cell membrane</keyword>
<evidence type="ECO:0000313" key="14">
    <source>
        <dbReference type="EMBL" id="MCL7929287.1"/>
    </source>
</evidence>
<dbReference type="Gene3D" id="3.40.1550.10">
    <property type="entry name" value="CheC-like"/>
    <property type="match status" value="1"/>
</dbReference>
<evidence type="ECO:0000256" key="6">
    <source>
        <dbReference type="ARBA" id="ARBA00022779"/>
    </source>
</evidence>
<feature type="domain" description="Flagellar motor switch protein FliN-like C-terminal" evidence="13">
    <location>
        <begin position="256"/>
        <end position="323"/>
    </location>
</feature>
<comment type="similarity">
    <text evidence="1 11">Belongs to the FliM family.</text>
</comment>
<proteinExistence type="inferred from homology"/>
<evidence type="ECO:0000256" key="5">
    <source>
        <dbReference type="ARBA" id="ARBA00022519"/>
    </source>
</evidence>
<evidence type="ECO:0000256" key="8">
    <source>
        <dbReference type="ARBA" id="ARBA00023143"/>
    </source>
</evidence>
<protein>
    <recommendedName>
        <fullName evidence="2 10">Flagellar motor switch protein FliM</fullName>
    </recommendedName>
</protein>
<keyword evidence="4 11" id="KW-0145">Chemotaxis</keyword>
<keyword evidence="8 11" id="KW-0975">Bacterial flagellum</keyword>
<evidence type="ECO:0000256" key="4">
    <source>
        <dbReference type="ARBA" id="ARBA00022500"/>
    </source>
</evidence>
<dbReference type="CDD" id="cd17908">
    <property type="entry name" value="FliM"/>
    <property type="match status" value="1"/>
</dbReference>
<feature type="compositionally biased region" description="Polar residues" evidence="12">
    <location>
        <begin position="332"/>
        <end position="342"/>
    </location>
</feature>
<evidence type="ECO:0000256" key="3">
    <source>
        <dbReference type="ARBA" id="ARBA00022475"/>
    </source>
</evidence>
<comment type="function">
    <text evidence="9 11">FliM is one of three proteins (FliG, FliN, FliM) that forms the rotor-mounted switch complex (C ring), located at the base of the basal body. This complex interacts with the CheY and CheZ chemotaxis proteins, in addition to contacting components of the motor that determine the direction of flagellar rotation.</text>
</comment>
<evidence type="ECO:0000259" key="13">
    <source>
        <dbReference type="Pfam" id="PF01052"/>
    </source>
</evidence>
<gene>
    <name evidence="14" type="primary">fliM</name>
    <name evidence="14" type="ORF">M8006_04690</name>
</gene>
<evidence type="ECO:0000313" key="15">
    <source>
        <dbReference type="Proteomes" id="UP001165308"/>
    </source>
</evidence>
<dbReference type="SUPFAM" id="SSF103039">
    <property type="entry name" value="CheC-like"/>
    <property type="match status" value="1"/>
</dbReference>
<keyword evidence="6 11" id="KW-0283">Flagellar rotation</keyword>